<comment type="caution">
    <text evidence="1">The sequence shown here is derived from an EMBL/GenBank/DDBJ whole genome shotgun (WGS) entry which is preliminary data.</text>
</comment>
<keyword evidence="2" id="KW-1185">Reference proteome</keyword>
<dbReference type="AlphaFoldDB" id="A0A926DUS8"/>
<accession>A0A926DUS8</accession>
<sequence>MKHLQNRKIAWALAALMMVASIFGLGGMKLGSARQKVVTAFFTGRDGFSPYDDLINRREYAYNLLHIAEDASLQDTPSYTAAHAAWQQLDSAKTPEDYYEANIALQTAIDALYSELSSLESLDEKAEVMAAKQYSDFCGRMSNLQYDDYYNELAMKYNQSCKGFPAGLIASITGNGPLPTFREEESK</sequence>
<evidence type="ECO:0000313" key="2">
    <source>
        <dbReference type="Proteomes" id="UP000657006"/>
    </source>
</evidence>
<dbReference type="InterPro" id="IPR023353">
    <property type="entry name" value="LemA-like_dom_sf"/>
</dbReference>
<reference evidence="1" key="1">
    <citation type="submission" date="2020-08" db="EMBL/GenBank/DDBJ databases">
        <title>Genome public.</title>
        <authorList>
            <person name="Liu C."/>
            <person name="Sun Q."/>
        </authorList>
    </citation>
    <scope>NUCLEOTIDE SEQUENCE</scope>
    <source>
        <strain evidence="1">NSJ-32</strain>
    </source>
</reference>
<dbReference type="Proteomes" id="UP000657006">
    <property type="component" value="Unassembled WGS sequence"/>
</dbReference>
<protein>
    <submittedName>
        <fullName evidence="1">Uncharacterized protein</fullName>
    </submittedName>
</protein>
<gene>
    <name evidence="1" type="ORF">H8730_13115</name>
</gene>
<dbReference type="Gene3D" id="1.20.1440.20">
    <property type="entry name" value="LemA-like domain"/>
    <property type="match status" value="1"/>
</dbReference>
<organism evidence="1 2">
    <name type="scientific">Bianquea renquensis</name>
    <dbReference type="NCBI Taxonomy" id="2763661"/>
    <lineage>
        <taxon>Bacteria</taxon>
        <taxon>Bacillati</taxon>
        <taxon>Bacillota</taxon>
        <taxon>Clostridia</taxon>
        <taxon>Eubacteriales</taxon>
        <taxon>Bianqueaceae</taxon>
        <taxon>Bianquea</taxon>
    </lineage>
</organism>
<dbReference type="RefSeq" id="WP_177717747.1">
    <property type="nucleotide sequence ID" value="NZ_JACRSQ010000023.1"/>
</dbReference>
<name>A0A926DUS8_9FIRM</name>
<evidence type="ECO:0000313" key="1">
    <source>
        <dbReference type="EMBL" id="MBC8544481.1"/>
    </source>
</evidence>
<dbReference type="SUPFAM" id="SSF140478">
    <property type="entry name" value="LemA-like"/>
    <property type="match status" value="1"/>
</dbReference>
<proteinExistence type="predicted"/>
<dbReference type="EMBL" id="JACRSQ010000023">
    <property type="protein sequence ID" value="MBC8544481.1"/>
    <property type="molecule type" value="Genomic_DNA"/>
</dbReference>